<evidence type="ECO:0000256" key="6">
    <source>
        <dbReference type="ARBA" id="ARBA00022917"/>
    </source>
</evidence>
<dbReference type="GeneID" id="80880567"/>
<dbReference type="EC" id="6.1.1.4" evidence="2"/>
<dbReference type="GO" id="GO:0004823">
    <property type="term" value="F:leucine-tRNA ligase activity"/>
    <property type="evidence" value="ECO:0007669"/>
    <property type="project" value="UniProtKB-EC"/>
</dbReference>
<dbReference type="Gene3D" id="3.90.740.10">
    <property type="entry name" value="Valyl/Leucyl/Isoleucyl-tRNA synthetase, editing domain"/>
    <property type="match status" value="1"/>
</dbReference>
<evidence type="ECO:0000256" key="8">
    <source>
        <dbReference type="ARBA" id="ARBA00030520"/>
    </source>
</evidence>
<keyword evidence="13" id="KW-1185">Reference proteome</keyword>
<feature type="domain" description="Methionyl/Valyl/Leucyl/Isoleucyl-tRNA synthetase anticodon-binding" evidence="11">
    <location>
        <begin position="818"/>
        <end position="948"/>
    </location>
</feature>
<accession>A0AAD7QT82</accession>
<dbReference type="Pfam" id="PF00133">
    <property type="entry name" value="tRNA-synt_1"/>
    <property type="match status" value="2"/>
</dbReference>
<dbReference type="Gene3D" id="1.10.730.10">
    <property type="entry name" value="Isoleucyl-tRNA Synthetase, Domain 1"/>
    <property type="match status" value="1"/>
</dbReference>
<dbReference type="SUPFAM" id="SSF52374">
    <property type="entry name" value="Nucleotidylyl transferase"/>
    <property type="match status" value="1"/>
</dbReference>
<evidence type="ECO:0000259" key="10">
    <source>
        <dbReference type="Pfam" id="PF00133"/>
    </source>
</evidence>
<dbReference type="RefSeq" id="XP_056044356.1">
    <property type="nucleotide sequence ID" value="XM_056185401.1"/>
</dbReference>
<evidence type="ECO:0000256" key="9">
    <source>
        <dbReference type="ARBA" id="ARBA00047469"/>
    </source>
</evidence>
<evidence type="ECO:0000256" key="4">
    <source>
        <dbReference type="ARBA" id="ARBA00022741"/>
    </source>
</evidence>
<feature type="domain" description="Aminoacyl-tRNA synthetase class Ia" evidence="10">
    <location>
        <begin position="59"/>
        <end position="126"/>
    </location>
</feature>
<evidence type="ECO:0000256" key="1">
    <source>
        <dbReference type="ARBA" id="ARBA00005594"/>
    </source>
</evidence>
<dbReference type="SUPFAM" id="SSF47323">
    <property type="entry name" value="Anticodon-binding domain of a subclass of class I aminoacyl-tRNA synthetases"/>
    <property type="match status" value="1"/>
</dbReference>
<dbReference type="EMBL" id="JARPMG010000004">
    <property type="protein sequence ID" value="KAJ8100906.1"/>
    <property type="molecule type" value="Genomic_DNA"/>
</dbReference>
<keyword evidence="4" id="KW-0547">Nucleotide-binding</keyword>
<dbReference type="InterPro" id="IPR004493">
    <property type="entry name" value="Leu-tRNA-synth_Ia_arc/euk"/>
</dbReference>
<dbReference type="CDD" id="cd00812">
    <property type="entry name" value="LeuRS_core"/>
    <property type="match status" value="1"/>
</dbReference>
<proteinExistence type="inferred from homology"/>
<evidence type="ECO:0000313" key="13">
    <source>
        <dbReference type="Proteomes" id="UP001217417"/>
    </source>
</evidence>
<sequence>MTIANGTDSAAKTLVMENTEKRDALIAAEKKFQRKWAEEKIFEINPPAIDETSITDPDELRQNYPKFFGTMAYPYMNGVLHAGHSFTMSKVEFQTGYERMLGKRALFPLGFHCTGMPIKACADKLIREIEMFGPNFENAPTEEDAEPGPTAVPVINAKADPTTFRANKSKAAAKKGRGKFQYEIMLQLGIPREEVKKFADPYYWLEFFPPKCKEDCDSFGARIDWRRSMVTTDANPYYDAFVRWQMRSLKSLSKVKFGLRYTIYSAKDGQPCMDHDRQSGEGVNPQDYTGIKIQVLEWPASARSVLDKAGLEIEGKKVSLIAATLRPETMYGQTCCFVSPNITYGLYEISSTEIYVCTARAAKNMSFQKITPVRGEANLLAEISGKDIIGAKIHAPLSVYPEVRVLPMDTILASKGTGVVTSVPSDSPDDYATVVELAKKADYYGIEKEWASLDPIPIITTPTYGDLTAVALVKELKIQSPKDKELLAKAKEIAYKDAFYQGTMLIGAYKGEKVEIAKNKVKNDLVAAGDAFVYDEPESLVISRSGDECVVSLEDQWYIDYGEEEWKKETYGLLEHMNTFSIESRHAFESVLDWLNNWACARSYGLGTRLPWDPQYLVESLSDSTVYMAYYTIAHHLHSDIFGKTKGLANASPSEMTDEVFDYIFTRGDYPKSTTIAEDKLKAMRREFEYFYPLDVRVSGKDLINNHLTFFMYTHVALFPEKYWPRGVRTNGHLMLNNEKMSKSTGNFMTLNEIVKKFGADCARIALADAGDTFEDANFDESNANAMILRLYTMREWCEDQVKNIDDLRTGPKDSFLDRAFENEMNLLVEATKKNYDNAFYKAALKTGLFDFQAARDYYREATSYNVGMHKDLVLRYIEQQALLLNPIAPHWAEYIWTEVLKRPQSVQFAVFPEVSQPVDIGLTAALDYVRGVARSIRETEGANIKKQKKGKPTTFDPKKPTKLTIYIALQFPEWQEKYLDLVRDAFDSVSLKFSPDLTANAQKLGDMKRSMPFVNHLKHRLTGGQESPDVVFNRKLIFDEVETVKATISALQRGIGSQSIEAFVVKEGSSVGVNILTGEEVPVAYPKEAEAAVPGTPGLSLVNV</sequence>
<comment type="catalytic activity">
    <reaction evidence="9">
        <text>tRNA(Leu) + L-leucine + ATP = L-leucyl-tRNA(Leu) + AMP + diphosphate</text>
        <dbReference type="Rhea" id="RHEA:11688"/>
        <dbReference type="Rhea" id="RHEA-COMP:9613"/>
        <dbReference type="Rhea" id="RHEA-COMP:9622"/>
        <dbReference type="ChEBI" id="CHEBI:30616"/>
        <dbReference type="ChEBI" id="CHEBI:33019"/>
        <dbReference type="ChEBI" id="CHEBI:57427"/>
        <dbReference type="ChEBI" id="CHEBI:78442"/>
        <dbReference type="ChEBI" id="CHEBI:78494"/>
        <dbReference type="ChEBI" id="CHEBI:456215"/>
        <dbReference type="EC" id="6.1.1.4"/>
    </reaction>
</comment>
<keyword evidence="3" id="KW-0436">Ligase</keyword>
<dbReference type="SUPFAM" id="SSF50677">
    <property type="entry name" value="ValRS/IleRS/LeuRS editing domain"/>
    <property type="match status" value="1"/>
</dbReference>
<dbReference type="PANTHER" id="PTHR45794:SF1">
    <property type="entry name" value="LEUCINE--TRNA LIGASE, CYTOPLASMIC"/>
    <property type="match status" value="1"/>
</dbReference>
<dbReference type="InterPro" id="IPR009080">
    <property type="entry name" value="tRNAsynth_Ia_anticodon-bd"/>
</dbReference>
<evidence type="ECO:0000256" key="3">
    <source>
        <dbReference type="ARBA" id="ARBA00022598"/>
    </source>
</evidence>
<protein>
    <recommendedName>
        <fullName evidence="2">leucine--tRNA ligase</fullName>
        <ecNumber evidence="2">6.1.1.4</ecNumber>
    </recommendedName>
    <alternativeName>
        <fullName evidence="8">Leucyl-tRNA synthetase</fullName>
    </alternativeName>
</protein>
<dbReference type="PANTHER" id="PTHR45794">
    <property type="entry name" value="LEUCYL-TRNA SYNTHETASE"/>
    <property type="match status" value="1"/>
</dbReference>
<evidence type="ECO:0000313" key="12">
    <source>
        <dbReference type="EMBL" id="KAJ8100906.1"/>
    </source>
</evidence>
<dbReference type="Pfam" id="PF08264">
    <property type="entry name" value="Anticodon_1"/>
    <property type="match status" value="1"/>
</dbReference>
<dbReference type="FunFam" id="3.90.740.10:FF:000001">
    <property type="entry name" value="Leucine--tRNA ligase, cytoplasmic"/>
    <property type="match status" value="1"/>
</dbReference>
<dbReference type="AlphaFoldDB" id="A0AAD7QT82"/>
<reference evidence="12" key="1">
    <citation type="submission" date="2023-03" db="EMBL/GenBank/DDBJ databases">
        <title>Near-Complete genome sequence of Lipomyces tetrasporous NRRL Y-64009, an oleaginous yeast capable of growing on lignocellulosic hydrolysates.</title>
        <authorList>
            <consortium name="Lawrence Berkeley National Laboratory"/>
            <person name="Jagtap S.S."/>
            <person name="Liu J.-J."/>
            <person name="Walukiewicz H.E."/>
            <person name="Pangilinan J."/>
            <person name="Lipzen A."/>
            <person name="Ahrendt S."/>
            <person name="Koriabine M."/>
            <person name="Cobaugh K."/>
            <person name="Salamov A."/>
            <person name="Yoshinaga Y."/>
            <person name="Ng V."/>
            <person name="Daum C."/>
            <person name="Grigoriev I.V."/>
            <person name="Slininger P.J."/>
            <person name="Dien B.S."/>
            <person name="Jin Y.-S."/>
            <person name="Rao C.V."/>
        </authorList>
    </citation>
    <scope>NUCLEOTIDE SEQUENCE</scope>
    <source>
        <strain evidence="12">NRRL Y-64009</strain>
    </source>
</reference>
<dbReference type="GO" id="GO:0005524">
    <property type="term" value="F:ATP binding"/>
    <property type="evidence" value="ECO:0007669"/>
    <property type="project" value="UniProtKB-KW"/>
</dbReference>
<dbReference type="Gene3D" id="3.40.50.620">
    <property type="entry name" value="HUPs"/>
    <property type="match status" value="1"/>
</dbReference>
<feature type="domain" description="Aminoacyl-tRNA synthetase class Ia" evidence="10">
    <location>
        <begin position="211"/>
        <end position="779"/>
    </location>
</feature>
<dbReference type="CDD" id="cd07959">
    <property type="entry name" value="Anticodon_Ia_Leu_AEc"/>
    <property type="match status" value="1"/>
</dbReference>
<evidence type="ECO:0000256" key="5">
    <source>
        <dbReference type="ARBA" id="ARBA00022840"/>
    </source>
</evidence>
<dbReference type="InterPro" id="IPR002300">
    <property type="entry name" value="aa-tRNA-synth_Ia"/>
</dbReference>
<name>A0AAD7QT82_9ASCO</name>
<comment type="similarity">
    <text evidence="1">Belongs to the class-I aminoacyl-tRNA synthetase family.</text>
</comment>
<comment type="caution">
    <text evidence="12">The sequence shown here is derived from an EMBL/GenBank/DDBJ whole genome shotgun (WGS) entry which is preliminary data.</text>
</comment>
<organism evidence="12 13">
    <name type="scientific">Lipomyces tetrasporus</name>
    <dbReference type="NCBI Taxonomy" id="54092"/>
    <lineage>
        <taxon>Eukaryota</taxon>
        <taxon>Fungi</taxon>
        <taxon>Dikarya</taxon>
        <taxon>Ascomycota</taxon>
        <taxon>Saccharomycotina</taxon>
        <taxon>Lipomycetes</taxon>
        <taxon>Lipomycetales</taxon>
        <taxon>Lipomycetaceae</taxon>
        <taxon>Lipomyces</taxon>
    </lineage>
</organism>
<dbReference type="Proteomes" id="UP001217417">
    <property type="component" value="Unassembled WGS sequence"/>
</dbReference>
<dbReference type="GO" id="GO:0006429">
    <property type="term" value="P:leucyl-tRNA aminoacylation"/>
    <property type="evidence" value="ECO:0007669"/>
    <property type="project" value="InterPro"/>
</dbReference>
<dbReference type="GO" id="GO:0002161">
    <property type="term" value="F:aminoacyl-tRNA deacylase activity"/>
    <property type="evidence" value="ECO:0007669"/>
    <property type="project" value="InterPro"/>
</dbReference>
<dbReference type="NCBIfam" id="TIGR00395">
    <property type="entry name" value="leuS_arch"/>
    <property type="match status" value="1"/>
</dbReference>
<dbReference type="InterPro" id="IPR009008">
    <property type="entry name" value="Val/Leu/Ile-tRNA-synth_edit"/>
</dbReference>
<evidence type="ECO:0000256" key="7">
    <source>
        <dbReference type="ARBA" id="ARBA00023146"/>
    </source>
</evidence>
<keyword evidence="5" id="KW-0067">ATP-binding</keyword>
<keyword evidence="6" id="KW-0648">Protein biosynthesis</keyword>
<dbReference type="InterPro" id="IPR013155">
    <property type="entry name" value="M/V/L/I-tRNA-synth_anticd-bd"/>
</dbReference>
<keyword evidence="7" id="KW-0030">Aminoacyl-tRNA synthetase</keyword>
<evidence type="ECO:0000256" key="2">
    <source>
        <dbReference type="ARBA" id="ARBA00013164"/>
    </source>
</evidence>
<dbReference type="InterPro" id="IPR014729">
    <property type="entry name" value="Rossmann-like_a/b/a_fold"/>
</dbReference>
<evidence type="ECO:0000259" key="11">
    <source>
        <dbReference type="Pfam" id="PF08264"/>
    </source>
</evidence>
<gene>
    <name evidence="12" type="ORF">POJ06DRAFT_208232</name>
</gene>